<dbReference type="EMBL" id="JAIWJX010000004">
    <property type="protein sequence ID" value="MCK6259557.1"/>
    <property type="molecule type" value="Genomic_DNA"/>
</dbReference>
<reference evidence="1" key="1">
    <citation type="submission" date="2021-09" db="EMBL/GenBank/DDBJ databases">
        <title>Genome analysis of Fictibacillus sp. KIGAM418 isolated from marine sediment.</title>
        <authorList>
            <person name="Seo M.-J."/>
            <person name="Cho E.-S."/>
            <person name="Hwang C.Y."/>
        </authorList>
    </citation>
    <scope>NUCLEOTIDE SEQUENCE</scope>
    <source>
        <strain evidence="1">KIGAM418</strain>
    </source>
</reference>
<dbReference type="InterPro" id="IPR012340">
    <property type="entry name" value="NA-bd_OB-fold"/>
</dbReference>
<name>A0A9X2BHR8_9BACL</name>
<keyword evidence="2" id="KW-1185">Reference proteome</keyword>
<comment type="caution">
    <text evidence="1">The sequence shown here is derived from an EMBL/GenBank/DDBJ whole genome shotgun (WGS) entry which is preliminary data.</text>
</comment>
<dbReference type="AlphaFoldDB" id="A0A9X2BHR8"/>
<evidence type="ECO:0000313" key="1">
    <source>
        <dbReference type="EMBL" id="MCK6259557.1"/>
    </source>
</evidence>
<sequence length="294" mass="33579">MATWTSADLERLAEIKRNGEITSGIIRSVGKLQMPVEENGQMVSKRVEVAVFELGGGVKGYCPVQEFSKYEHRSLIGFVGTRQEVTIKQLHLDHQVAIVSVKEADHQRKSVLWHKIKELKEQGTLNDQQFTAKITGYNEEKQYIYVKVEGATAFMFRNDWNHERTYNVADVAQRNLEIPIKISRFDEETGKIQVSRKAAIEDNFRALMEQYENMERFVGRVQNVHAIHGIFIQLDKGVVVKGEKPSSIPSPRPNDIVSCRLKGVDYKKRTARVVITGYPEGQKERVDPGAFLYQ</sequence>
<organism evidence="1 2">
    <name type="scientific">Fictibacillus marinisediminis</name>
    <dbReference type="NCBI Taxonomy" id="2878389"/>
    <lineage>
        <taxon>Bacteria</taxon>
        <taxon>Bacillati</taxon>
        <taxon>Bacillota</taxon>
        <taxon>Bacilli</taxon>
        <taxon>Bacillales</taxon>
        <taxon>Fictibacillaceae</taxon>
        <taxon>Fictibacillus</taxon>
    </lineage>
</organism>
<protein>
    <submittedName>
        <fullName evidence="1">RNA-binding protein</fullName>
    </submittedName>
</protein>
<proteinExistence type="predicted"/>
<dbReference type="SUPFAM" id="SSF50249">
    <property type="entry name" value="Nucleic acid-binding proteins"/>
    <property type="match status" value="1"/>
</dbReference>
<gene>
    <name evidence="1" type="ORF">LCY76_23595</name>
</gene>
<dbReference type="RefSeq" id="WP_248254920.1">
    <property type="nucleotide sequence ID" value="NZ_JAIWJX010000004.1"/>
</dbReference>
<dbReference type="Proteomes" id="UP001139011">
    <property type="component" value="Unassembled WGS sequence"/>
</dbReference>
<evidence type="ECO:0000313" key="2">
    <source>
        <dbReference type="Proteomes" id="UP001139011"/>
    </source>
</evidence>
<accession>A0A9X2BHR8</accession>